<proteinExistence type="predicted"/>
<dbReference type="InterPro" id="IPR043993">
    <property type="entry name" value="T4SS_pilin"/>
</dbReference>
<gene>
    <name evidence="2" type="ORF">A3J61_00305</name>
</gene>
<comment type="caution">
    <text evidence="2">The sequence shown here is derived from an EMBL/GenBank/DDBJ whole genome shotgun (WGS) entry which is preliminary data.</text>
</comment>
<feature type="transmembrane region" description="Helical" evidence="1">
    <location>
        <begin position="85"/>
        <end position="108"/>
    </location>
</feature>
<keyword evidence="1" id="KW-0472">Membrane</keyword>
<accession>A0A1F6VS65</accession>
<dbReference type="AlphaFoldDB" id="A0A1F6VS65"/>
<evidence type="ECO:0000256" key="1">
    <source>
        <dbReference type="SAM" id="Phobius"/>
    </source>
</evidence>
<dbReference type="STRING" id="1801752.A3J61_00305"/>
<protein>
    <submittedName>
        <fullName evidence="2">Uncharacterized protein</fullName>
    </submittedName>
</protein>
<name>A0A1F6VS65_9BACT</name>
<sequence>MKIMNSKIFTNNFKRVFISLFFVSILFTGTLVVNNQSAFADKHEKVDVKADKDDADVKADDPAGAKPGLQITLTNPLKSENLEDFVQVVLAVILKFLIPILAILFIYTGFQLVMSGGDKAARKTAKDNFFNLVIGAVLILGAWTFGNVILNTLRETGILN</sequence>
<dbReference type="Proteomes" id="UP000179686">
    <property type="component" value="Unassembled WGS sequence"/>
</dbReference>
<keyword evidence="1" id="KW-1133">Transmembrane helix</keyword>
<dbReference type="Pfam" id="PF18895">
    <property type="entry name" value="T4SS_pilin"/>
    <property type="match status" value="1"/>
</dbReference>
<keyword evidence="1" id="KW-0812">Transmembrane</keyword>
<evidence type="ECO:0000313" key="3">
    <source>
        <dbReference type="Proteomes" id="UP000179686"/>
    </source>
</evidence>
<evidence type="ECO:0000313" key="2">
    <source>
        <dbReference type="EMBL" id="OGI72409.1"/>
    </source>
</evidence>
<organism evidence="2 3">
    <name type="scientific">Candidatus Nomurabacteria bacterium RIFCSPHIGHO2_02_FULL_38_15</name>
    <dbReference type="NCBI Taxonomy" id="1801752"/>
    <lineage>
        <taxon>Bacteria</taxon>
        <taxon>Candidatus Nomuraibacteriota</taxon>
    </lineage>
</organism>
<dbReference type="EMBL" id="MFUC01000006">
    <property type="protein sequence ID" value="OGI72409.1"/>
    <property type="molecule type" value="Genomic_DNA"/>
</dbReference>
<feature type="transmembrane region" description="Helical" evidence="1">
    <location>
        <begin position="129"/>
        <end position="150"/>
    </location>
</feature>
<reference evidence="2 3" key="1">
    <citation type="journal article" date="2016" name="Nat. Commun.">
        <title>Thousands of microbial genomes shed light on interconnected biogeochemical processes in an aquifer system.</title>
        <authorList>
            <person name="Anantharaman K."/>
            <person name="Brown C.T."/>
            <person name="Hug L.A."/>
            <person name="Sharon I."/>
            <person name="Castelle C.J."/>
            <person name="Probst A.J."/>
            <person name="Thomas B.C."/>
            <person name="Singh A."/>
            <person name="Wilkins M.J."/>
            <person name="Karaoz U."/>
            <person name="Brodie E.L."/>
            <person name="Williams K.H."/>
            <person name="Hubbard S.S."/>
            <person name="Banfield J.F."/>
        </authorList>
    </citation>
    <scope>NUCLEOTIDE SEQUENCE [LARGE SCALE GENOMIC DNA]</scope>
</reference>